<protein>
    <submittedName>
        <fullName evidence="1">Uncharacterized protein</fullName>
    </submittedName>
</protein>
<proteinExistence type="predicted"/>
<name>A0ACC1TR26_9AGAR</name>
<dbReference type="EMBL" id="MU795339">
    <property type="protein sequence ID" value="KAJ3807118.1"/>
    <property type="molecule type" value="Genomic_DNA"/>
</dbReference>
<organism evidence="1 2">
    <name type="scientific">Lentinula aff. lateritia</name>
    <dbReference type="NCBI Taxonomy" id="2804960"/>
    <lineage>
        <taxon>Eukaryota</taxon>
        <taxon>Fungi</taxon>
        <taxon>Dikarya</taxon>
        <taxon>Basidiomycota</taxon>
        <taxon>Agaricomycotina</taxon>
        <taxon>Agaricomycetes</taxon>
        <taxon>Agaricomycetidae</taxon>
        <taxon>Agaricales</taxon>
        <taxon>Marasmiineae</taxon>
        <taxon>Omphalotaceae</taxon>
        <taxon>Lentinula</taxon>
    </lineage>
</organism>
<accession>A0ACC1TR26</accession>
<feature type="non-terminal residue" evidence="1">
    <location>
        <position position="312"/>
    </location>
</feature>
<evidence type="ECO:0000313" key="1">
    <source>
        <dbReference type="EMBL" id="KAJ3807118.1"/>
    </source>
</evidence>
<reference evidence="1" key="1">
    <citation type="submission" date="2022-09" db="EMBL/GenBank/DDBJ databases">
        <title>A Global Phylogenomic Analysis of the Shiitake Genus Lentinula.</title>
        <authorList>
            <consortium name="DOE Joint Genome Institute"/>
            <person name="Sierra-Patev S."/>
            <person name="Min B."/>
            <person name="Naranjo-Ortiz M."/>
            <person name="Looney B."/>
            <person name="Konkel Z."/>
            <person name="Slot J.C."/>
            <person name="Sakamoto Y."/>
            <person name="Steenwyk J.L."/>
            <person name="Rokas A."/>
            <person name="Carro J."/>
            <person name="Camarero S."/>
            <person name="Ferreira P."/>
            <person name="Molpeceres G."/>
            <person name="Ruiz-Duenas F.J."/>
            <person name="Serrano A."/>
            <person name="Henrissat B."/>
            <person name="Drula E."/>
            <person name="Hughes K.W."/>
            <person name="Mata J.L."/>
            <person name="Ishikawa N.K."/>
            <person name="Vargas-Isla R."/>
            <person name="Ushijima S."/>
            <person name="Smith C.A."/>
            <person name="Ahrendt S."/>
            <person name="Andreopoulos W."/>
            <person name="He G."/>
            <person name="Labutti K."/>
            <person name="Lipzen A."/>
            <person name="Ng V."/>
            <person name="Riley R."/>
            <person name="Sandor L."/>
            <person name="Barry K."/>
            <person name="Martinez A.T."/>
            <person name="Xiao Y."/>
            <person name="Gibbons J.G."/>
            <person name="Terashima K."/>
            <person name="Grigoriev I.V."/>
            <person name="Hibbett D.S."/>
        </authorList>
    </citation>
    <scope>NUCLEOTIDE SEQUENCE</scope>
    <source>
        <strain evidence="1">TMI1499</strain>
    </source>
</reference>
<keyword evidence="2" id="KW-1185">Reference proteome</keyword>
<sequence>MNLSNIIFKPDSETVFPLESQPECVTLPLFPPEPLDEMNTHRIITKSCHRMSQKHIEESGCAICGRLTPLLQLSPLKHVQKYLHILEVPNTIQKERLSAKDPKEFLNAPILADHCTQVCNECRASIRKGNVPKYALAHGLWLGDVPDVLKKLRYIERLLIARVRYSCCFVRISNGRTKMKANVIAFESPTPKLYDFLPPPRKDMDDVAAILFTGPTKPTADDFKRTPLLVRPKEVKEALQWLILNNPEYEDTQISQENLNSYEETMPPCSVEYKYADSNKTPEGTSLFDMEEEDGTDSGDCPFIVHGITGED</sequence>
<evidence type="ECO:0000313" key="2">
    <source>
        <dbReference type="Proteomes" id="UP001163835"/>
    </source>
</evidence>
<comment type="caution">
    <text evidence="1">The sequence shown here is derived from an EMBL/GenBank/DDBJ whole genome shotgun (WGS) entry which is preliminary data.</text>
</comment>
<gene>
    <name evidence="1" type="ORF">F5876DRAFT_48708</name>
</gene>
<dbReference type="Proteomes" id="UP001163835">
    <property type="component" value="Unassembled WGS sequence"/>
</dbReference>